<dbReference type="EMBL" id="JABEQG010000070">
    <property type="protein sequence ID" value="MBB2158274.1"/>
    <property type="molecule type" value="Genomic_DNA"/>
</dbReference>
<name>A0A7W4I8J1_GLUDI</name>
<dbReference type="Proteomes" id="UP000550787">
    <property type="component" value="Unassembled WGS sequence"/>
</dbReference>
<evidence type="ECO:0000313" key="2">
    <source>
        <dbReference type="Proteomes" id="UP000550787"/>
    </source>
</evidence>
<sequence>MSNSADQDNYVVGYTIFCEDIRHEVGGKDSYIGVHKGILIAKDFPVIIPRLALSINVREPRALTRKRQAPMKIGVYLPGHETPVTEMLVPVPPEGVISNRLDNLDDAEIATFYTVLTSSQNVQIEQPGAIRVRMNYEGSPVKCGALFVQGEQADAAV</sequence>
<comment type="caution">
    <text evidence="1">The sequence shown here is derived from an EMBL/GenBank/DDBJ whole genome shotgun (WGS) entry which is preliminary data.</text>
</comment>
<proteinExistence type="predicted"/>
<protein>
    <submittedName>
        <fullName evidence="1">Uncharacterized protein</fullName>
    </submittedName>
</protein>
<gene>
    <name evidence="1" type="ORF">HLH33_18590</name>
</gene>
<reference evidence="1 2" key="1">
    <citation type="submission" date="2020-04" db="EMBL/GenBank/DDBJ databases">
        <title>Description of novel Gluconacetobacter.</title>
        <authorList>
            <person name="Sombolestani A."/>
        </authorList>
    </citation>
    <scope>NUCLEOTIDE SEQUENCE [LARGE SCALE GENOMIC DNA]</scope>
    <source>
        <strain evidence="1 2">LMG 7603</strain>
    </source>
</reference>
<evidence type="ECO:0000313" key="1">
    <source>
        <dbReference type="EMBL" id="MBB2158274.1"/>
    </source>
</evidence>
<dbReference type="RefSeq" id="WP_183116653.1">
    <property type="nucleotide sequence ID" value="NZ_JABEQG010000070.1"/>
</dbReference>
<organism evidence="1 2">
    <name type="scientific">Gluconacetobacter diazotrophicus</name>
    <name type="common">Acetobacter diazotrophicus</name>
    <dbReference type="NCBI Taxonomy" id="33996"/>
    <lineage>
        <taxon>Bacteria</taxon>
        <taxon>Pseudomonadati</taxon>
        <taxon>Pseudomonadota</taxon>
        <taxon>Alphaproteobacteria</taxon>
        <taxon>Acetobacterales</taxon>
        <taxon>Acetobacteraceae</taxon>
        <taxon>Gluconacetobacter</taxon>
    </lineage>
</organism>
<accession>A0A7W4I8J1</accession>
<dbReference type="AlphaFoldDB" id="A0A7W4I8J1"/>